<dbReference type="AlphaFoldDB" id="A0A9R1C810"/>
<evidence type="ECO:0000313" key="2">
    <source>
        <dbReference type="Proteomes" id="UP000825483"/>
    </source>
</evidence>
<gene>
    <name evidence="1" type="ORF">PRLR5076_05570</name>
</gene>
<dbReference type="Proteomes" id="UP000825483">
    <property type="component" value="Unassembled WGS sequence"/>
</dbReference>
<evidence type="ECO:0000313" key="1">
    <source>
        <dbReference type="EMBL" id="GJG57706.1"/>
    </source>
</evidence>
<organism evidence="1 2">
    <name type="scientific">Prevotella lacticifex</name>
    <dbReference type="NCBI Taxonomy" id="2854755"/>
    <lineage>
        <taxon>Bacteria</taxon>
        <taxon>Pseudomonadati</taxon>
        <taxon>Bacteroidota</taxon>
        <taxon>Bacteroidia</taxon>
        <taxon>Bacteroidales</taxon>
        <taxon>Prevotellaceae</taxon>
        <taxon>Prevotella</taxon>
    </lineage>
</organism>
<sequence length="66" mass="7823">MLQRYKYIITKRVTVKKYFSKEGNYFVVSRDLLQSAVNFAADVGSDNLIKKILKCHVYEEDKMERT</sequence>
<keyword evidence="2" id="KW-1185">Reference proteome</keyword>
<protein>
    <submittedName>
        <fullName evidence="1">Uncharacterized protein</fullName>
    </submittedName>
</protein>
<accession>A0A9R1C810</accession>
<name>A0A9R1C810_9BACT</name>
<reference evidence="1" key="1">
    <citation type="journal article" date="2022" name="Int. J. Syst. Evol. Microbiol.">
        <title>Prevotella lacticifex sp. nov., isolated from the rumen of cows.</title>
        <authorList>
            <person name="Shinkai T."/>
            <person name="Ikeyama N."/>
            <person name="Kumagai M."/>
            <person name="Ohmori H."/>
            <person name="Sakamoto M."/>
            <person name="Ohkuma M."/>
            <person name="Mitsumori M."/>
        </authorList>
    </citation>
    <scope>NUCLEOTIDE SEQUENCE</scope>
    <source>
        <strain evidence="1">R5076</strain>
    </source>
</reference>
<comment type="caution">
    <text evidence="1">The sequence shown here is derived from an EMBL/GenBank/DDBJ whole genome shotgun (WGS) entry which is preliminary data.</text>
</comment>
<dbReference type="EMBL" id="BPUB01000001">
    <property type="protein sequence ID" value="GJG57706.1"/>
    <property type="molecule type" value="Genomic_DNA"/>
</dbReference>
<proteinExistence type="predicted"/>